<dbReference type="SFLD" id="SFLDS00003">
    <property type="entry name" value="Haloacid_Dehalogenase"/>
    <property type="match status" value="1"/>
</dbReference>
<dbReference type="OrthoDB" id="3180855at2"/>
<dbReference type="InterPro" id="IPR000150">
    <property type="entry name" value="Cof"/>
</dbReference>
<accession>A0A0J8YES8</accession>
<evidence type="ECO:0000256" key="3">
    <source>
        <dbReference type="ARBA" id="ARBA00022842"/>
    </source>
</evidence>
<dbReference type="NCBIfam" id="TIGR00099">
    <property type="entry name" value="Cof-subfamily"/>
    <property type="match status" value="1"/>
</dbReference>
<dbReference type="Gene3D" id="3.40.50.1000">
    <property type="entry name" value="HAD superfamily/HAD-like"/>
    <property type="match status" value="1"/>
</dbReference>
<dbReference type="PROSITE" id="PS01229">
    <property type="entry name" value="COF_2"/>
    <property type="match status" value="1"/>
</dbReference>
<dbReference type="Proteomes" id="UP000037315">
    <property type="component" value="Unassembled WGS sequence"/>
</dbReference>
<dbReference type="PANTHER" id="PTHR10000:SF53">
    <property type="entry name" value="5-AMINO-6-(5-PHOSPHO-D-RIBITYLAMINO)URACIL PHOSPHATASE YBJI-RELATED"/>
    <property type="match status" value="1"/>
</dbReference>
<evidence type="ECO:0000256" key="1">
    <source>
        <dbReference type="ARBA" id="ARBA00022723"/>
    </source>
</evidence>
<keyword evidence="5" id="KW-1185">Reference proteome</keyword>
<gene>
    <name evidence="4" type="ORF">ACH50_04000</name>
</gene>
<dbReference type="InterPro" id="IPR006379">
    <property type="entry name" value="HAD-SF_hydro_IIB"/>
</dbReference>
<dbReference type="GO" id="GO:0000287">
    <property type="term" value="F:magnesium ion binding"/>
    <property type="evidence" value="ECO:0007669"/>
    <property type="project" value="TreeGrafter"/>
</dbReference>
<dbReference type="GO" id="GO:0005829">
    <property type="term" value="C:cytosol"/>
    <property type="evidence" value="ECO:0007669"/>
    <property type="project" value="TreeGrafter"/>
</dbReference>
<dbReference type="SUPFAM" id="SSF56784">
    <property type="entry name" value="HAD-like"/>
    <property type="match status" value="1"/>
</dbReference>
<dbReference type="NCBIfam" id="TIGR01484">
    <property type="entry name" value="HAD-SF-IIB"/>
    <property type="match status" value="1"/>
</dbReference>
<protein>
    <submittedName>
        <fullName evidence="4">Sugar phosphatase</fullName>
    </submittedName>
</protein>
<dbReference type="InterPro" id="IPR036412">
    <property type="entry name" value="HAD-like_sf"/>
</dbReference>
<dbReference type="CDD" id="cd07518">
    <property type="entry name" value="HAD_YbiV-Like"/>
    <property type="match status" value="1"/>
</dbReference>
<dbReference type="Pfam" id="PF08282">
    <property type="entry name" value="Hydrolase_3"/>
    <property type="match status" value="1"/>
</dbReference>
<dbReference type="GO" id="GO:0016791">
    <property type="term" value="F:phosphatase activity"/>
    <property type="evidence" value="ECO:0007669"/>
    <property type="project" value="TreeGrafter"/>
</dbReference>
<keyword evidence="2" id="KW-0378">Hydrolase</keyword>
<dbReference type="SFLD" id="SFLDG01144">
    <property type="entry name" value="C2.B.4:_PGP_Like"/>
    <property type="match status" value="1"/>
</dbReference>
<organism evidence="4 5">
    <name type="scientific">Franconibacter pulveris</name>
    <dbReference type="NCBI Taxonomy" id="435910"/>
    <lineage>
        <taxon>Bacteria</taxon>
        <taxon>Pseudomonadati</taxon>
        <taxon>Pseudomonadota</taxon>
        <taxon>Gammaproteobacteria</taxon>
        <taxon>Enterobacterales</taxon>
        <taxon>Enterobacteriaceae</taxon>
        <taxon>Franconibacter</taxon>
    </lineage>
</organism>
<dbReference type="PANTHER" id="PTHR10000">
    <property type="entry name" value="PHOSPHOSERINE PHOSPHATASE"/>
    <property type="match status" value="1"/>
</dbReference>
<evidence type="ECO:0000256" key="2">
    <source>
        <dbReference type="ARBA" id="ARBA00022801"/>
    </source>
</evidence>
<dbReference type="SFLD" id="SFLDG01140">
    <property type="entry name" value="C2.B:_Phosphomannomutase_and_P"/>
    <property type="match status" value="1"/>
</dbReference>
<reference evidence="4 5" key="1">
    <citation type="submission" date="2015-06" db="EMBL/GenBank/DDBJ databases">
        <title>Genome sequencing of Cronobacter sp. strain DJ34 isolated from petroleum contaminated sludge of Duliajan Oil Fields, Assam, India.</title>
        <authorList>
            <person name="Pal S."/>
            <person name="Banerjee T.D."/>
            <person name="Roy A."/>
            <person name="Sar P."/>
            <person name="Kazy S.K."/>
        </authorList>
    </citation>
    <scope>NUCLEOTIDE SEQUENCE [LARGE SCALE GENOMIC DNA]</scope>
    <source>
        <strain evidence="4 5">DJ34</strain>
    </source>
</reference>
<dbReference type="AlphaFoldDB" id="A0A0J8YES8"/>
<dbReference type="PATRIC" id="fig|1656095.3.peg.2897"/>
<comment type="caution">
    <text evidence="4">The sequence shown here is derived from an EMBL/GenBank/DDBJ whole genome shotgun (WGS) entry which is preliminary data.</text>
</comment>
<evidence type="ECO:0000313" key="5">
    <source>
        <dbReference type="Proteomes" id="UP000037315"/>
    </source>
</evidence>
<evidence type="ECO:0000313" key="4">
    <source>
        <dbReference type="EMBL" id="KMV36009.1"/>
    </source>
</evidence>
<keyword evidence="3" id="KW-0460">Magnesium</keyword>
<dbReference type="RefSeq" id="WP_024555865.1">
    <property type="nucleotide sequence ID" value="NZ_LFEJ01000004.1"/>
</dbReference>
<dbReference type="Gene3D" id="3.30.1240.10">
    <property type="match status" value="1"/>
</dbReference>
<dbReference type="EMBL" id="LFEJ01000004">
    <property type="protein sequence ID" value="KMV36009.1"/>
    <property type="molecule type" value="Genomic_DNA"/>
</dbReference>
<dbReference type="InterPro" id="IPR023214">
    <property type="entry name" value="HAD_sf"/>
</dbReference>
<sequence>MKIKLIAVDMDGTFLNDKKTYDKARFLQQYRALKERDIQFVVASGNQYYQLISFFPEIRDEISFVAENGALVYDHGERVHHGALTREQYHAVIDALSAFEGINFVVCGLESAYYQAGAPEAFVSLMAKHYHRLQPVEDLYAIDDVIFKFSLNLPDAEIPSLVESLHHTLDGIVKPVTSGYGFVDLIIPGSHKASGLLRLMKRWGVEKAQCVAVGDSGNDVEMLQLAAYSFAMDNAVSDVKAIAKYATGSNNDSGALQVIDAVLKGEAPFNEA</sequence>
<keyword evidence="1" id="KW-0479">Metal-binding</keyword>
<dbReference type="STRING" id="1121863.GCA_000621185_04150"/>
<name>A0A0J8YES8_9ENTR</name>
<proteinExistence type="predicted"/>